<sequence>MEVVEDIKLSPWTCGTFKLEFNYPVHWSPMFLRRPATLQRATRLVRLASSSWTHLRR</sequence>
<dbReference type="AlphaFoldDB" id="A0A2P6QUH6"/>
<protein>
    <submittedName>
        <fullName evidence="1">Uncharacterized protein</fullName>
    </submittedName>
</protein>
<evidence type="ECO:0000313" key="2">
    <source>
        <dbReference type="Proteomes" id="UP000238479"/>
    </source>
</evidence>
<keyword evidence="2" id="KW-1185">Reference proteome</keyword>
<evidence type="ECO:0000313" key="1">
    <source>
        <dbReference type="EMBL" id="PRQ37836.1"/>
    </source>
</evidence>
<comment type="caution">
    <text evidence="1">The sequence shown here is derived from an EMBL/GenBank/DDBJ whole genome shotgun (WGS) entry which is preliminary data.</text>
</comment>
<reference evidence="1 2" key="1">
    <citation type="journal article" date="2018" name="Nat. Genet.">
        <title>The Rosa genome provides new insights in the design of modern roses.</title>
        <authorList>
            <person name="Bendahmane M."/>
        </authorList>
    </citation>
    <scope>NUCLEOTIDE SEQUENCE [LARGE SCALE GENOMIC DNA]</scope>
    <source>
        <strain evidence="2">cv. Old Blush</strain>
    </source>
</reference>
<proteinExistence type="predicted"/>
<name>A0A2P6QUH6_ROSCH</name>
<dbReference type="Proteomes" id="UP000238479">
    <property type="component" value="Chromosome 4"/>
</dbReference>
<organism evidence="1 2">
    <name type="scientific">Rosa chinensis</name>
    <name type="common">China rose</name>
    <dbReference type="NCBI Taxonomy" id="74649"/>
    <lineage>
        <taxon>Eukaryota</taxon>
        <taxon>Viridiplantae</taxon>
        <taxon>Streptophyta</taxon>
        <taxon>Embryophyta</taxon>
        <taxon>Tracheophyta</taxon>
        <taxon>Spermatophyta</taxon>
        <taxon>Magnoliopsida</taxon>
        <taxon>eudicotyledons</taxon>
        <taxon>Gunneridae</taxon>
        <taxon>Pentapetalae</taxon>
        <taxon>rosids</taxon>
        <taxon>fabids</taxon>
        <taxon>Rosales</taxon>
        <taxon>Rosaceae</taxon>
        <taxon>Rosoideae</taxon>
        <taxon>Rosoideae incertae sedis</taxon>
        <taxon>Rosa</taxon>
    </lineage>
</organism>
<accession>A0A2P6QUH6</accession>
<dbReference type="Gramene" id="PRQ37836">
    <property type="protein sequence ID" value="PRQ37836"/>
    <property type="gene ID" value="RchiOBHm_Chr4g0407091"/>
</dbReference>
<dbReference type="EMBL" id="PDCK01000042">
    <property type="protein sequence ID" value="PRQ37836.1"/>
    <property type="molecule type" value="Genomic_DNA"/>
</dbReference>
<gene>
    <name evidence="1" type="ORF">RchiOBHm_Chr4g0407091</name>
</gene>